<evidence type="ECO:0000313" key="1">
    <source>
        <dbReference type="EMBL" id="CDG03731.1"/>
    </source>
</evidence>
<dbReference type="EMBL" id="CBLU010000005">
    <property type="protein sequence ID" value="CDG03731.1"/>
    <property type="molecule type" value="Genomic_DNA"/>
</dbReference>
<name>S6FEN5_LACLL</name>
<accession>S6FEN5</accession>
<organism evidence="1 2">
    <name type="scientific">Lactococcus lactis subsp. lactis A12</name>
    <dbReference type="NCBI Taxonomy" id="1137134"/>
    <lineage>
        <taxon>Bacteria</taxon>
        <taxon>Bacillati</taxon>
        <taxon>Bacillota</taxon>
        <taxon>Bacilli</taxon>
        <taxon>Lactobacillales</taxon>
        <taxon>Streptococcaceae</taxon>
        <taxon>Lactococcus</taxon>
    </lineage>
</organism>
<comment type="caution">
    <text evidence="1">The sequence shown here is derived from an EMBL/GenBank/DDBJ whole genome shotgun (WGS) entry which is preliminary data.</text>
</comment>
<sequence length="75" mass="8823">MTAKRKFKTADALDTALVNDASIGDFNDRRVFDHAERLARDLAEEHFKTIRSDLAYRRLLEEYEKEVWDFDESLG</sequence>
<protein>
    <submittedName>
        <fullName evidence="1">Uncharacterized protein</fullName>
    </submittedName>
</protein>
<proteinExistence type="predicted"/>
<dbReference type="AlphaFoldDB" id="S6FEN5"/>
<reference evidence="1 2" key="1">
    <citation type="journal article" date="2013" name="Appl. Environ. Microbiol.">
        <title>The Carbohydrate Metabolism Signature of Lactococcus lactis Strain A12 Reveals Its Sourdough Ecosystem Origin.</title>
        <authorList>
            <person name="Passerini D."/>
            <person name="Coddeville M."/>
            <person name="Le Bourgeois P."/>
            <person name="Loubiere P."/>
            <person name="Ritzenthaler P."/>
            <person name="Fontagne-Faucher C."/>
            <person name="Daveran-Mingot M.L."/>
            <person name="Cocaign-Bousquet M."/>
        </authorList>
    </citation>
    <scope>NUCLEOTIDE SEQUENCE [LARGE SCALE GENOMIC DNA]</scope>
    <source>
        <strain evidence="1 2">A12</strain>
    </source>
</reference>
<gene>
    <name evidence="1" type="ORF">O9U_11285</name>
</gene>
<dbReference type="Proteomes" id="UP000015361">
    <property type="component" value="Unassembled WGS sequence"/>
</dbReference>
<evidence type="ECO:0000313" key="2">
    <source>
        <dbReference type="Proteomes" id="UP000015361"/>
    </source>
</evidence>
<dbReference type="RefSeq" id="WP_021721951.1">
    <property type="nucleotide sequence ID" value="NZ_CBLU010000005.1"/>
</dbReference>